<dbReference type="EMBL" id="DSQF01000002">
    <property type="protein sequence ID" value="HGZ41970.1"/>
    <property type="molecule type" value="Genomic_DNA"/>
</dbReference>
<sequence length="117" mass="13505">MVPSGPVVDPEWALFHLSRSLWDPVDPARVGSLDPALRYRVNGEVYRFASERTLRRFVEAPALWCGLLRDPVSGNRFWPLTRSPEAYWLGGTYLFENDSTWAAFVADPFRYEVVRGW</sequence>
<evidence type="ECO:0000313" key="1">
    <source>
        <dbReference type="EMBL" id="HGZ41970.1"/>
    </source>
</evidence>
<gene>
    <name evidence="1" type="ORF">ENR23_00850</name>
</gene>
<evidence type="ECO:0008006" key="2">
    <source>
        <dbReference type="Google" id="ProtNLM"/>
    </source>
</evidence>
<protein>
    <recommendedName>
        <fullName evidence="2">YHS domain-containing protein</fullName>
    </recommendedName>
</protein>
<organism evidence="1">
    <name type="scientific">Eiseniibacteriota bacterium</name>
    <dbReference type="NCBI Taxonomy" id="2212470"/>
    <lineage>
        <taxon>Bacteria</taxon>
        <taxon>Candidatus Eiseniibacteriota</taxon>
    </lineage>
</organism>
<dbReference type="AlphaFoldDB" id="A0A832MK22"/>
<proteinExistence type="predicted"/>
<reference evidence="1" key="1">
    <citation type="journal article" date="2020" name="mSystems">
        <title>Genome- and Community-Level Interaction Insights into Carbon Utilization and Element Cycling Functions of Hydrothermarchaeota in Hydrothermal Sediment.</title>
        <authorList>
            <person name="Zhou Z."/>
            <person name="Liu Y."/>
            <person name="Xu W."/>
            <person name="Pan J."/>
            <person name="Luo Z.H."/>
            <person name="Li M."/>
        </authorList>
    </citation>
    <scope>NUCLEOTIDE SEQUENCE [LARGE SCALE GENOMIC DNA]</scope>
    <source>
        <strain evidence="1">SpSt-381</strain>
    </source>
</reference>
<comment type="caution">
    <text evidence="1">The sequence shown here is derived from an EMBL/GenBank/DDBJ whole genome shotgun (WGS) entry which is preliminary data.</text>
</comment>
<accession>A0A832MK22</accession>
<name>A0A832MK22_UNCEI</name>